<dbReference type="PANTHER" id="PTHR30183:SF3">
    <property type="entry name" value="MOLYBDENUM TRANSPORT SYSTEM PERMEASE PROTEIN MODB"/>
    <property type="match status" value="1"/>
</dbReference>
<feature type="transmembrane region" description="Helical" evidence="8">
    <location>
        <begin position="45"/>
        <end position="74"/>
    </location>
</feature>
<dbReference type="Proteomes" id="UP000650477">
    <property type="component" value="Unassembled WGS sequence"/>
</dbReference>
<reference evidence="9" key="1">
    <citation type="submission" date="2017-12" db="EMBL/GenBank/DDBJ databases">
        <title>Genome sequencing and analysis.</title>
        <authorList>
            <person name="Huang Y.-T."/>
        </authorList>
    </citation>
    <scope>NUCLEOTIDE SEQUENCE</scope>
    <source>
        <strain evidence="9">VGH116</strain>
    </source>
</reference>
<accession>A0A3S5D4Q2</accession>
<evidence type="ECO:0000256" key="5">
    <source>
        <dbReference type="ARBA" id="ARBA00022692"/>
    </source>
</evidence>
<keyword evidence="4" id="KW-0997">Cell inner membrane</keyword>
<evidence type="ECO:0000256" key="8">
    <source>
        <dbReference type="RuleBase" id="RU363032"/>
    </source>
</evidence>
<feature type="transmembrane region" description="Helical" evidence="8">
    <location>
        <begin position="229"/>
        <end position="250"/>
    </location>
</feature>
<dbReference type="RefSeq" id="WP_049241209.1">
    <property type="nucleotide sequence ID" value="NZ_CAXOSG010000001.1"/>
</dbReference>
<evidence type="ECO:0000256" key="7">
    <source>
        <dbReference type="ARBA" id="ARBA00023136"/>
    </source>
</evidence>
<comment type="caution">
    <text evidence="9">The sequence shown here is derived from an EMBL/GenBank/DDBJ whole genome shotgun (WGS) entry which is preliminary data.</text>
</comment>
<dbReference type="InterPro" id="IPR000515">
    <property type="entry name" value="MetI-like"/>
</dbReference>
<evidence type="ECO:0000256" key="2">
    <source>
        <dbReference type="ARBA" id="ARBA00022448"/>
    </source>
</evidence>
<dbReference type="EMBL" id="PKLF01000017">
    <property type="protein sequence ID" value="MBE8614100.1"/>
    <property type="molecule type" value="Genomic_DNA"/>
</dbReference>
<dbReference type="PANTHER" id="PTHR30183">
    <property type="entry name" value="MOLYBDENUM TRANSPORT SYSTEM PERMEASE PROTEIN MODB"/>
    <property type="match status" value="1"/>
</dbReference>
<comment type="subcellular location">
    <subcellularLocation>
        <location evidence="1">Cell inner membrane</location>
        <topology evidence="1">Multi-pass membrane protein</topology>
    </subcellularLocation>
    <subcellularLocation>
        <location evidence="8">Cell membrane</location>
        <topology evidence="8">Multi-pass membrane protein</topology>
    </subcellularLocation>
</comment>
<dbReference type="Gene3D" id="1.10.3720.10">
    <property type="entry name" value="MetI-like"/>
    <property type="match status" value="1"/>
</dbReference>
<feature type="transmembrane region" description="Helical" evidence="8">
    <location>
        <begin position="172"/>
        <end position="192"/>
    </location>
</feature>
<sequence length="262" mass="27746">MYPVMKWALVPLLLLLCLITGSLLALLFQVTPALLTKLITDPEFHFAVLMSLATSLTSLVLAFLIAVPAAWVMVRGDFPGKRVADALFDIPLVTPPLVIGIGLLLLLGSQGPLAGIFPQLGRWLFSPVGVIIAQTYVASAVLYRSAQGAFASVDPAYVRTAMNLGLTPGKTLLLAEIPLCLQGLLSGGILAYSRALGEFGATLMLAGATRFKTETLPMAIYLNIASGDFSLALGCALILMALAIVLLVALHRLKRQPSHAAR</sequence>
<name>A0A3S5D4Q2_MORMO</name>
<evidence type="ECO:0000256" key="6">
    <source>
        <dbReference type="ARBA" id="ARBA00022989"/>
    </source>
</evidence>
<comment type="similarity">
    <text evidence="8">Belongs to the binding-protein-dependent transport system permease family.</text>
</comment>
<evidence type="ECO:0000313" key="10">
    <source>
        <dbReference type="Proteomes" id="UP000650477"/>
    </source>
</evidence>
<dbReference type="CDD" id="cd06261">
    <property type="entry name" value="TM_PBP2"/>
    <property type="match status" value="1"/>
</dbReference>
<evidence type="ECO:0000256" key="4">
    <source>
        <dbReference type="ARBA" id="ARBA00022519"/>
    </source>
</evidence>
<dbReference type="PROSITE" id="PS50928">
    <property type="entry name" value="ABC_TM1"/>
    <property type="match status" value="1"/>
</dbReference>
<dbReference type="GO" id="GO:0005886">
    <property type="term" value="C:plasma membrane"/>
    <property type="evidence" value="ECO:0007669"/>
    <property type="project" value="UniProtKB-SubCell"/>
</dbReference>
<dbReference type="Pfam" id="PF00528">
    <property type="entry name" value="BPD_transp_1"/>
    <property type="match status" value="1"/>
</dbReference>
<feature type="transmembrane region" description="Helical" evidence="8">
    <location>
        <begin position="120"/>
        <end position="143"/>
    </location>
</feature>
<dbReference type="AlphaFoldDB" id="A0A3S5D4Q2"/>
<evidence type="ECO:0000256" key="3">
    <source>
        <dbReference type="ARBA" id="ARBA00022475"/>
    </source>
</evidence>
<protein>
    <submittedName>
        <fullName evidence="9">Molybdate ABC transporter permease subunit</fullName>
    </submittedName>
</protein>
<keyword evidence="6 8" id="KW-1133">Transmembrane helix</keyword>
<dbReference type="InterPro" id="IPR006469">
    <property type="entry name" value="NifC_ABC_porter"/>
</dbReference>
<keyword evidence="3" id="KW-1003">Cell membrane</keyword>
<keyword evidence="7 8" id="KW-0472">Membrane</keyword>
<organism evidence="9 10">
    <name type="scientific">Morganella morganii</name>
    <name type="common">Proteus morganii</name>
    <dbReference type="NCBI Taxonomy" id="582"/>
    <lineage>
        <taxon>Bacteria</taxon>
        <taxon>Pseudomonadati</taxon>
        <taxon>Pseudomonadota</taxon>
        <taxon>Gammaproteobacteria</taxon>
        <taxon>Enterobacterales</taxon>
        <taxon>Morganellaceae</taxon>
        <taxon>Morganella</taxon>
    </lineage>
</organism>
<evidence type="ECO:0000256" key="1">
    <source>
        <dbReference type="ARBA" id="ARBA00004429"/>
    </source>
</evidence>
<dbReference type="NCBIfam" id="TIGR01581">
    <property type="entry name" value="Mo_ABC_porter"/>
    <property type="match status" value="1"/>
</dbReference>
<evidence type="ECO:0000313" key="9">
    <source>
        <dbReference type="EMBL" id="MBE8614100.1"/>
    </source>
</evidence>
<feature type="transmembrane region" description="Helical" evidence="8">
    <location>
        <begin position="86"/>
        <end position="108"/>
    </location>
</feature>
<proteinExistence type="inferred from homology"/>
<keyword evidence="2 8" id="KW-0813">Transport</keyword>
<dbReference type="SUPFAM" id="SSF161098">
    <property type="entry name" value="MetI-like"/>
    <property type="match status" value="1"/>
</dbReference>
<dbReference type="InterPro" id="IPR035906">
    <property type="entry name" value="MetI-like_sf"/>
</dbReference>
<gene>
    <name evidence="9" type="ORF">CYG68_17110</name>
</gene>
<keyword evidence="5 8" id="KW-0812">Transmembrane</keyword>
<dbReference type="GO" id="GO:0022857">
    <property type="term" value="F:transmembrane transporter activity"/>
    <property type="evidence" value="ECO:0007669"/>
    <property type="project" value="InterPro"/>
</dbReference>